<evidence type="ECO:0000256" key="1">
    <source>
        <dbReference type="SAM" id="SignalP"/>
    </source>
</evidence>
<accession>A0A5C1I2J9</accession>
<dbReference type="KEGG" id="mrub:DEO27_019440"/>
<proteinExistence type="predicted"/>
<feature type="signal peptide" evidence="1">
    <location>
        <begin position="1"/>
        <end position="18"/>
    </location>
</feature>
<reference evidence="2" key="1">
    <citation type="submission" date="2019-08" db="EMBL/GenBank/DDBJ databases">
        <title>Comparative genome analysis confer to the adaptation heavy metal polluted environment.</title>
        <authorList>
            <person name="Li Y."/>
        </authorList>
    </citation>
    <scope>NUCLEOTIDE SEQUENCE [LARGE SCALE GENOMIC DNA]</scope>
    <source>
        <strain evidence="2">P1</strain>
    </source>
</reference>
<sequence>MKKLLLVALLFLTVNLSAQTKKKPVETTSVSKSAFISAVKTTIVIKGNIKNFIGDIAGIPHYVTIGCRWKNRGE</sequence>
<dbReference type="EMBL" id="CP043450">
    <property type="protein sequence ID" value="QEM12109.1"/>
    <property type="molecule type" value="Genomic_DNA"/>
</dbReference>
<organism evidence="2 3">
    <name type="scientific">Mucilaginibacter rubeus</name>
    <dbReference type="NCBI Taxonomy" id="2027860"/>
    <lineage>
        <taxon>Bacteria</taxon>
        <taxon>Pseudomonadati</taxon>
        <taxon>Bacteroidota</taxon>
        <taxon>Sphingobacteriia</taxon>
        <taxon>Sphingobacteriales</taxon>
        <taxon>Sphingobacteriaceae</taxon>
        <taxon>Mucilaginibacter</taxon>
    </lineage>
</organism>
<keyword evidence="3" id="KW-1185">Reference proteome</keyword>
<evidence type="ECO:0000313" key="2">
    <source>
        <dbReference type="EMBL" id="QEM12109.1"/>
    </source>
</evidence>
<feature type="chain" id="PRO_5023071599" evidence="1">
    <location>
        <begin position="19"/>
        <end position="74"/>
    </location>
</feature>
<gene>
    <name evidence="2" type="ORF">DEO27_019440</name>
</gene>
<keyword evidence="1" id="KW-0732">Signal</keyword>
<dbReference type="RefSeq" id="WP_112573003.1">
    <property type="nucleotide sequence ID" value="NZ_CP043450.1"/>
</dbReference>
<dbReference type="AlphaFoldDB" id="A0A5C1I2J9"/>
<evidence type="ECO:0000313" key="3">
    <source>
        <dbReference type="Proteomes" id="UP000251402"/>
    </source>
</evidence>
<dbReference type="Proteomes" id="UP000251402">
    <property type="component" value="Chromosome"/>
</dbReference>
<name>A0A5C1I2J9_9SPHI</name>
<protein>
    <submittedName>
        <fullName evidence="2">Uncharacterized protein</fullName>
    </submittedName>
</protein>